<keyword evidence="1" id="KW-0472">Membrane</keyword>
<feature type="domain" description="LTD" evidence="2">
    <location>
        <begin position="1"/>
        <end position="93"/>
    </location>
</feature>
<evidence type="ECO:0000259" key="2">
    <source>
        <dbReference type="PROSITE" id="PS51841"/>
    </source>
</evidence>
<gene>
    <name evidence="3" type="ORF">COV57_01475</name>
</gene>
<evidence type="ECO:0000313" key="3">
    <source>
        <dbReference type="EMBL" id="PIR05007.1"/>
    </source>
</evidence>
<dbReference type="Proteomes" id="UP000229893">
    <property type="component" value="Unassembled WGS sequence"/>
</dbReference>
<dbReference type="InterPro" id="IPR036415">
    <property type="entry name" value="Lamin_tail_dom_sf"/>
</dbReference>
<reference evidence="3 4" key="1">
    <citation type="submission" date="2017-09" db="EMBL/GenBank/DDBJ databases">
        <title>Depth-based differentiation of microbial function through sediment-hosted aquifers and enrichment of novel symbionts in the deep terrestrial subsurface.</title>
        <authorList>
            <person name="Probst A.J."/>
            <person name="Ladd B."/>
            <person name="Jarett J.K."/>
            <person name="Geller-Mcgrath D.E."/>
            <person name="Sieber C.M."/>
            <person name="Emerson J.B."/>
            <person name="Anantharaman K."/>
            <person name="Thomas B.C."/>
            <person name="Malmstrom R."/>
            <person name="Stieglmeier M."/>
            <person name="Klingl A."/>
            <person name="Woyke T."/>
            <person name="Ryan C.M."/>
            <person name="Banfield J.F."/>
        </authorList>
    </citation>
    <scope>NUCLEOTIDE SEQUENCE [LARGE SCALE GENOMIC DNA]</scope>
    <source>
        <strain evidence="3">CG11_big_fil_rev_8_21_14_0_20_35_14</strain>
    </source>
</reference>
<dbReference type="PROSITE" id="PS51841">
    <property type="entry name" value="LTD"/>
    <property type="match status" value="1"/>
</dbReference>
<accession>A0A2H0N810</accession>
<dbReference type="SUPFAM" id="SSF74853">
    <property type="entry name" value="Lamin A/C globular tail domain"/>
    <property type="match status" value="1"/>
</dbReference>
<dbReference type="EMBL" id="PCWO01000020">
    <property type="protein sequence ID" value="PIR05007.1"/>
    <property type="molecule type" value="Genomic_DNA"/>
</dbReference>
<keyword evidence="1" id="KW-0812">Transmembrane</keyword>
<dbReference type="InterPro" id="IPR001322">
    <property type="entry name" value="Lamin_tail_dom"/>
</dbReference>
<sequence length="167" mass="18632">MSLVINEVLANPVGKDTEGEFIEIYNNSKDSIFLTGYYLADESGKTFNLKGEIEGLEYKVFYYKDTGININNNEEIIYLKKGGEVVDEVVLSGVLEGMSLARVGENFIFTNNITEGAGLIMSEEKTLDNINLIDNASLNSVVITGVLISIIFGFVVWFLYRILTLYE</sequence>
<proteinExistence type="predicted"/>
<keyword evidence="1" id="KW-1133">Transmembrane helix</keyword>
<dbReference type="Pfam" id="PF00932">
    <property type="entry name" value="LTD"/>
    <property type="match status" value="1"/>
</dbReference>
<evidence type="ECO:0000313" key="4">
    <source>
        <dbReference type="Proteomes" id="UP000229893"/>
    </source>
</evidence>
<organism evidence="3 4">
    <name type="scientific">Candidatus Liptonbacteria bacterium CG11_big_fil_rev_8_21_14_0_20_35_14</name>
    <dbReference type="NCBI Taxonomy" id="1974634"/>
    <lineage>
        <taxon>Bacteria</taxon>
        <taxon>Candidatus Liptoniibacteriota</taxon>
    </lineage>
</organism>
<protein>
    <recommendedName>
        <fullName evidence="2">LTD domain-containing protein</fullName>
    </recommendedName>
</protein>
<comment type="caution">
    <text evidence="3">The sequence shown here is derived from an EMBL/GenBank/DDBJ whole genome shotgun (WGS) entry which is preliminary data.</text>
</comment>
<evidence type="ECO:0000256" key="1">
    <source>
        <dbReference type="SAM" id="Phobius"/>
    </source>
</evidence>
<dbReference type="AlphaFoldDB" id="A0A2H0N810"/>
<name>A0A2H0N810_9BACT</name>
<feature type="transmembrane region" description="Helical" evidence="1">
    <location>
        <begin position="141"/>
        <end position="160"/>
    </location>
</feature>